<feature type="domain" description="Major facilitator superfamily (MFS) profile" evidence="8">
    <location>
        <begin position="21"/>
        <end position="496"/>
    </location>
</feature>
<feature type="transmembrane region" description="Helical" evidence="7">
    <location>
        <begin position="268"/>
        <end position="296"/>
    </location>
</feature>
<dbReference type="EMBL" id="CAEZUP010000163">
    <property type="protein sequence ID" value="CAB4626962.1"/>
    <property type="molecule type" value="Genomic_DNA"/>
</dbReference>
<evidence type="ECO:0000256" key="4">
    <source>
        <dbReference type="ARBA" id="ARBA00022692"/>
    </source>
</evidence>
<feature type="transmembrane region" description="Helical" evidence="7">
    <location>
        <begin position="172"/>
        <end position="192"/>
    </location>
</feature>
<dbReference type="FunFam" id="1.20.1720.10:FF:000004">
    <property type="entry name" value="EmrB/QacA family drug resistance transporter"/>
    <property type="match status" value="1"/>
</dbReference>
<organism evidence="9">
    <name type="scientific">freshwater metagenome</name>
    <dbReference type="NCBI Taxonomy" id="449393"/>
    <lineage>
        <taxon>unclassified sequences</taxon>
        <taxon>metagenomes</taxon>
        <taxon>ecological metagenomes</taxon>
    </lineage>
</organism>
<dbReference type="Gene3D" id="1.20.1250.20">
    <property type="entry name" value="MFS general substrate transporter like domains"/>
    <property type="match status" value="1"/>
</dbReference>
<sequence length="517" mass="54129">MSDAVETATAVPLSSRRIKVVFFGILLGATLSGLDASIVATAAPTIIGELGTVSLLPWLTSSYLLAQVATMAVFGKLGDIYGRKKIFAIAIGIFLAGSVLCGFSTSMFMLVLCRGLQGIGAGGITGLAMALVADLIPGDRLGRYLGYTGLVFGITSVIGPFAGGFFVDHLSWRWAFFVNVPSGLICLVALIYQPAQAALVRHRIDVLGASLLAISASSLLLALSGAGGESSWGSPRTIGLLVLAVVTGIVFVLWELRAPEPILPMRILANRVSAIATLANLIAGIGFTCGVVYPPIFFQAVAGIRAQSSGLLLAPFALATALSTLVAGQLTDRFGGHKIVPLIGMGALTIGYTLLGFIGYSTPVWQVVVFGMIGGVGVGFVMQTLLFVVQRFSKVSDMGVATSTVMLARVLGSSLGVAIIGSVFTSTWLDEVAKRLPGMPLSELKGDPEKVAALAEDVRVQVQEAFAYSLSFAFRFAVPFMVIGFVAVAFLPARKIRERMQHVPEPVSLAEATAHVM</sequence>
<feature type="transmembrane region" description="Helical" evidence="7">
    <location>
        <begin position="144"/>
        <end position="166"/>
    </location>
</feature>
<keyword evidence="4 7" id="KW-0812">Transmembrane</keyword>
<feature type="transmembrane region" description="Helical" evidence="7">
    <location>
        <begin position="86"/>
        <end position="112"/>
    </location>
</feature>
<dbReference type="CDD" id="cd17502">
    <property type="entry name" value="MFS_Azr1_MDR_like"/>
    <property type="match status" value="1"/>
</dbReference>
<keyword evidence="3" id="KW-1003">Cell membrane</keyword>
<feature type="transmembrane region" description="Helical" evidence="7">
    <location>
        <begin position="410"/>
        <end position="429"/>
    </location>
</feature>
<feature type="transmembrane region" description="Helical" evidence="7">
    <location>
        <begin position="339"/>
        <end position="358"/>
    </location>
</feature>
<feature type="transmembrane region" description="Helical" evidence="7">
    <location>
        <begin position="118"/>
        <end position="137"/>
    </location>
</feature>
<evidence type="ECO:0000256" key="6">
    <source>
        <dbReference type="ARBA" id="ARBA00023136"/>
    </source>
</evidence>
<proteinExistence type="predicted"/>
<dbReference type="PANTHER" id="PTHR23501:SF197">
    <property type="entry name" value="COMD"/>
    <property type="match status" value="1"/>
</dbReference>
<evidence type="ECO:0000256" key="5">
    <source>
        <dbReference type="ARBA" id="ARBA00022989"/>
    </source>
</evidence>
<name>A0A6J6IQQ0_9ZZZZ</name>
<evidence type="ECO:0000256" key="3">
    <source>
        <dbReference type="ARBA" id="ARBA00022475"/>
    </source>
</evidence>
<gene>
    <name evidence="9" type="ORF">UFOPK1835_02198</name>
</gene>
<feature type="transmembrane region" description="Helical" evidence="7">
    <location>
        <begin position="55"/>
        <end position="74"/>
    </location>
</feature>
<dbReference type="InterPro" id="IPR020846">
    <property type="entry name" value="MFS_dom"/>
</dbReference>
<feature type="transmembrane region" description="Helical" evidence="7">
    <location>
        <begin position="364"/>
        <end position="389"/>
    </location>
</feature>
<dbReference type="Gene3D" id="1.20.1720.10">
    <property type="entry name" value="Multidrug resistance protein D"/>
    <property type="match status" value="1"/>
</dbReference>
<dbReference type="GO" id="GO:0005886">
    <property type="term" value="C:plasma membrane"/>
    <property type="evidence" value="ECO:0007669"/>
    <property type="project" value="UniProtKB-SubCell"/>
</dbReference>
<accession>A0A6J6IQQ0</accession>
<dbReference type="PANTHER" id="PTHR23501">
    <property type="entry name" value="MAJOR FACILITATOR SUPERFAMILY"/>
    <property type="match status" value="1"/>
</dbReference>
<feature type="transmembrane region" description="Helical" evidence="7">
    <location>
        <begin position="20"/>
        <end position="43"/>
    </location>
</feature>
<feature type="transmembrane region" description="Helical" evidence="7">
    <location>
        <begin position="308"/>
        <end position="327"/>
    </location>
</feature>
<dbReference type="InterPro" id="IPR011701">
    <property type="entry name" value="MFS"/>
</dbReference>
<protein>
    <submittedName>
        <fullName evidence="9">Unannotated protein</fullName>
    </submittedName>
</protein>
<dbReference type="AlphaFoldDB" id="A0A6J6IQQ0"/>
<evidence type="ECO:0000313" key="9">
    <source>
        <dbReference type="EMBL" id="CAB4626962.1"/>
    </source>
</evidence>
<evidence type="ECO:0000256" key="2">
    <source>
        <dbReference type="ARBA" id="ARBA00022448"/>
    </source>
</evidence>
<comment type="subcellular location">
    <subcellularLocation>
        <location evidence="1">Cell membrane</location>
        <topology evidence="1">Multi-pass membrane protein</topology>
    </subcellularLocation>
</comment>
<feature type="transmembrane region" description="Helical" evidence="7">
    <location>
        <begin position="204"/>
        <end position="226"/>
    </location>
</feature>
<keyword evidence="2" id="KW-0813">Transport</keyword>
<evidence type="ECO:0000256" key="7">
    <source>
        <dbReference type="SAM" id="Phobius"/>
    </source>
</evidence>
<dbReference type="SUPFAM" id="SSF103473">
    <property type="entry name" value="MFS general substrate transporter"/>
    <property type="match status" value="1"/>
</dbReference>
<dbReference type="Pfam" id="PF07690">
    <property type="entry name" value="MFS_1"/>
    <property type="match status" value="1"/>
</dbReference>
<dbReference type="GO" id="GO:0022857">
    <property type="term" value="F:transmembrane transporter activity"/>
    <property type="evidence" value="ECO:0007669"/>
    <property type="project" value="InterPro"/>
</dbReference>
<keyword evidence="6 7" id="KW-0472">Membrane</keyword>
<feature type="transmembrane region" description="Helical" evidence="7">
    <location>
        <begin position="472"/>
        <end position="491"/>
    </location>
</feature>
<dbReference type="InterPro" id="IPR036259">
    <property type="entry name" value="MFS_trans_sf"/>
</dbReference>
<feature type="transmembrane region" description="Helical" evidence="7">
    <location>
        <begin position="238"/>
        <end position="256"/>
    </location>
</feature>
<evidence type="ECO:0000259" key="8">
    <source>
        <dbReference type="PROSITE" id="PS50850"/>
    </source>
</evidence>
<dbReference type="PROSITE" id="PS50850">
    <property type="entry name" value="MFS"/>
    <property type="match status" value="1"/>
</dbReference>
<evidence type="ECO:0000256" key="1">
    <source>
        <dbReference type="ARBA" id="ARBA00004651"/>
    </source>
</evidence>
<dbReference type="PRINTS" id="PR01036">
    <property type="entry name" value="TCRTETB"/>
</dbReference>
<reference evidence="9" key="1">
    <citation type="submission" date="2020-05" db="EMBL/GenBank/DDBJ databases">
        <authorList>
            <person name="Chiriac C."/>
            <person name="Salcher M."/>
            <person name="Ghai R."/>
            <person name="Kavagutti S V."/>
        </authorList>
    </citation>
    <scope>NUCLEOTIDE SEQUENCE</scope>
</reference>
<keyword evidence="5 7" id="KW-1133">Transmembrane helix</keyword>